<evidence type="ECO:0000259" key="2">
    <source>
        <dbReference type="Pfam" id="PF00881"/>
    </source>
</evidence>
<dbReference type="PANTHER" id="PTHR43745">
    <property type="entry name" value="NITROREDUCTASE MJ1384-RELATED"/>
    <property type="match status" value="1"/>
</dbReference>
<name>A0A6A8GB76_9EURY</name>
<sequence>MNRFGGNQDGGSSRLFSEDTISLPPPQRTGGLSVEEALFNRRSRRTYGDRPLERTELGQLLWAAQGVTDRRGAYRTAPSAGALYPLELSVTIGADAVESLGAGVYRYSPVGHELERVQSGDVRKQLRTAALDQDIVELAPISIIVCAVDERTTQKYGQRGASRYVPMEAGHAGQNIYLQAESLGLSTVSVGAFDDERVRDILGAPPTRRPLYIFPVGPRV</sequence>
<dbReference type="InterPro" id="IPR052544">
    <property type="entry name" value="Bacteriocin_Proc_Enz"/>
</dbReference>
<accession>A0A6A8GB76</accession>
<dbReference type="NCBIfam" id="TIGR03605">
    <property type="entry name" value="antibiot_sagB"/>
    <property type="match status" value="1"/>
</dbReference>
<organism evidence="3 4">
    <name type="scientific">Haloferax marinum</name>
    <dbReference type="NCBI Taxonomy" id="2666143"/>
    <lineage>
        <taxon>Archaea</taxon>
        <taxon>Methanobacteriati</taxon>
        <taxon>Methanobacteriota</taxon>
        <taxon>Stenosarchaea group</taxon>
        <taxon>Halobacteria</taxon>
        <taxon>Halobacteriales</taxon>
        <taxon>Haloferacaceae</taxon>
        <taxon>Haloferax</taxon>
    </lineage>
</organism>
<dbReference type="Proteomes" id="UP000443423">
    <property type="component" value="Unassembled WGS sequence"/>
</dbReference>
<dbReference type="Gene3D" id="3.40.109.10">
    <property type="entry name" value="NADH Oxidase"/>
    <property type="match status" value="1"/>
</dbReference>
<protein>
    <submittedName>
        <fullName evidence="3">SagB/ThcOx family dehydrogenase</fullName>
    </submittedName>
</protein>
<reference evidence="3 4" key="1">
    <citation type="submission" date="2019-11" db="EMBL/GenBank/DDBJ databases">
        <title>Whole genome sequence of Haloferax sp. MBLA0078.</title>
        <authorList>
            <person name="Seo M.-J."/>
            <person name="Cho E.-S."/>
        </authorList>
    </citation>
    <scope>NUCLEOTIDE SEQUENCE [LARGE SCALE GENOMIC DNA]</scope>
    <source>
        <strain evidence="3 4">MBLA0078</strain>
    </source>
</reference>
<evidence type="ECO:0000256" key="1">
    <source>
        <dbReference type="SAM" id="MobiDB-lite"/>
    </source>
</evidence>
<feature type="region of interest" description="Disordered" evidence="1">
    <location>
        <begin position="1"/>
        <end position="31"/>
    </location>
</feature>
<proteinExistence type="predicted"/>
<keyword evidence="4" id="KW-1185">Reference proteome</keyword>
<dbReference type="OrthoDB" id="10206at2157"/>
<dbReference type="EMBL" id="WKJQ01000003">
    <property type="protein sequence ID" value="MRW98261.1"/>
    <property type="molecule type" value="Genomic_DNA"/>
</dbReference>
<comment type="caution">
    <text evidence="3">The sequence shown here is derived from an EMBL/GenBank/DDBJ whole genome shotgun (WGS) entry which is preliminary data.</text>
</comment>
<evidence type="ECO:0000313" key="3">
    <source>
        <dbReference type="EMBL" id="MRW98261.1"/>
    </source>
</evidence>
<dbReference type="GO" id="GO:0016491">
    <property type="term" value="F:oxidoreductase activity"/>
    <property type="evidence" value="ECO:0007669"/>
    <property type="project" value="InterPro"/>
</dbReference>
<dbReference type="Pfam" id="PF00881">
    <property type="entry name" value="Nitroreductase"/>
    <property type="match status" value="1"/>
</dbReference>
<dbReference type="AlphaFoldDB" id="A0A6A8GB76"/>
<dbReference type="RefSeq" id="WP_151114249.1">
    <property type="nucleotide sequence ID" value="NZ_WKJQ01000003.1"/>
</dbReference>
<gene>
    <name evidence="3" type="ORF">GJR99_16975</name>
</gene>
<dbReference type="InterPro" id="IPR020051">
    <property type="entry name" value="SagB-type_dehydrogenase"/>
</dbReference>
<dbReference type="SUPFAM" id="SSF55469">
    <property type="entry name" value="FMN-dependent nitroreductase-like"/>
    <property type="match status" value="1"/>
</dbReference>
<dbReference type="CDD" id="cd02142">
    <property type="entry name" value="McbC_SagB-like_oxidoreductase"/>
    <property type="match status" value="1"/>
</dbReference>
<dbReference type="PANTHER" id="PTHR43745:SF2">
    <property type="entry name" value="NITROREDUCTASE MJ1384-RELATED"/>
    <property type="match status" value="1"/>
</dbReference>
<dbReference type="InterPro" id="IPR000415">
    <property type="entry name" value="Nitroreductase-like"/>
</dbReference>
<dbReference type="InterPro" id="IPR029479">
    <property type="entry name" value="Nitroreductase"/>
</dbReference>
<feature type="domain" description="Nitroreductase" evidence="2">
    <location>
        <begin position="40"/>
        <end position="217"/>
    </location>
</feature>
<evidence type="ECO:0000313" key="4">
    <source>
        <dbReference type="Proteomes" id="UP000443423"/>
    </source>
</evidence>